<feature type="transmembrane region" description="Helical" evidence="7">
    <location>
        <begin position="140"/>
        <end position="158"/>
    </location>
</feature>
<feature type="transmembrane region" description="Helical" evidence="7">
    <location>
        <begin position="322"/>
        <end position="349"/>
    </location>
</feature>
<feature type="transmembrane region" description="Helical" evidence="7">
    <location>
        <begin position="110"/>
        <end position="128"/>
    </location>
</feature>
<evidence type="ECO:0000256" key="1">
    <source>
        <dbReference type="ARBA" id="ARBA00022448"/>
    </source>
</evidence>
<dbReference type="InterPro" id="IPR051684">
    <property type="entry name" value="Electron_Trans/Redox"/>
</dbReference>
<feature type="domain" description="4Fe-4S ferredoxin-type" evidence="8">
    <location>
        <begin position="151"/>
        <end position="184"/>
    </location>
</feature>
<evidence type="ECO:0000313" key="9">
    <source>
        <dbReference type="EMBL" id="AZS51138.1"/>
    </source>
</evidence>
<dbReference type="InterPro" id="IPR017896">
    <property type="entry name" value="4Fe4S_Fe-S-bd"/>
</dbReference>
<feature type="domain" description="4Fe-4S ferredoxin-type" evidence="8">
    <location>
        <begin position="64"/>
        <end position="106"/>
    </location>
</feature>
<keyword evidence="7" id="KW-0472">Membrane</keyword>
<accession>A0A3Q9JJP0</accession>
<keyword evidence="2" id="KW-0004">4Fe-4S</keyword>
<dbReference type="PANTHER" id="PTHR30176">
    <property type="entry name" value="FERREDOXIN-TYPE PROTEIN NAPH"/>
    <property type="match status" value="1"/>
</dbReference>
<keyword evidence="3" id="KW-0479">Metal-binding</keyword>
<feature type="transmembrane region" description="Helical" evidence="7">
    <location>
        <begin position="402"/>
        <end position="421"/>
    </location>
</feature>
<dbReference type="GO" id="GO:0005886">
    <property type="term" value="C:plasma membrane"/>
    <property type="evidence" value="ECO:0007669"/>
    <property type="project" value="TreeGrafter"/>
</dbReference>
<keyword evidence="5" id="KW-0408">Iron</keyword>
<dbReference type="Proteomes" id="UP000273143">
    <property type="component" value="Chromosome"/>
</dbReference>
<feature type="transmembrane region" description="Helical" evidence="7">
    <location>
        <begin position="21"/>
        <end position="43"/>
    </location>
</feature>
<evidence type="ECO:0000256" key="3">
    <source>
        <dbReference type="ARBA" id="ARBA00022723"/>
    </source>
</evidence>
<feature type="transmembrane region" description="Helical" evidence="7">
    <location>
        <begin position="433"/>
        <end position="451"/>
    </location>
</feature>
<dbReference type="RefSeq" id="WP_127163920.1">
    <property type="nucleotide sequence ID" value="NZ_CP029822.1"/>
</dbReference>
<reference evidence="10" key="1">
    <citation type="submission" date="2018-06" db="EMBL/GenBank/DDBJ databases">
        <title>Complete genome of Pseudomonas insecticola strain QZS01.</title>
        <authorList>
            <person name="Wang J."/>
            <person name="Su Q."/>
        </authorList>
    </citation>
    <scope>NUCLEOTIDE SEQUENCE [LARGE SCALE GENOMIC DNA]</scope>
    <source>
        <strain evidence="10">QZS01</strain>
    </source>
</reference>
<protein>
    <submittedName>
        <fullName evidence="9">4Fe-4S binding protein</fullName>
    </submittedName>
</protein>
<sequence length="506" mass="57517">MSHLPVTPLSKFGDLLRRYGGVIRAIQWFIILFYLFLLLIPAFMSLPPDKARVLNNLTLFAQFVFWGIWWPFVLLSMVLFSRAWCGIFCPEGALAELASKYGKNKGAPNWLKWNGWPAIAFILTTLYGQMISVYDYAKPALLILGGSTLAAVGIGLFYGRNKRVWCKYLCPVSGVFSLLARLAPLHFKVDEERWKENPEPHLPVPNCAPLVDIRRMHGASSCHTCGRCSGQRDAVRLATRSVNEEIVDYGQEEHNPWLIHLLLFGILGVAIGAFTWTVSPWFIAYKQAIAEWLVVHGVYWPLNQDTPWWLFTHYPENNDAFNWVDGFCVVTYILGHGVVLGSVFSLVMFIASKITQQGKVFYTHFCLALIPLGAAGLFLGLTATTVKLIRQNGFAILWVQDVRLMLLLCSTIWSLILAYRVVKKYPLNLIQQLGSMLCFTFVCAIVFYNWYLMFWGWGHLSLFKLSTLVNLVVYAATLVIFIIIVKLLFKRLNKPLKSKTIKVTQL</sequence>
<gene>
    <name evidence="9" type="ORF">DM558_10315</name>
</gene>
<keyword evidence="10" id="KW-1185">Reference proteome</keyword>
<evidence type="ECO:0000313" key="10">
    <source>
        <dbReference type="Proteomes" id="UP000273143"/>
    </source>
</evidence>
<dbReference type="KEGG" id="emo:DM558_10315"/>
<dbReference type="EMBL" id="CP029822">
    <property type="protein sequence ID" value="AZS51138.1"/>
    <property type="molecule type" value="Genomic_DNA"/>
</dbReference>
<dbReference type="PANTHER" id="PTHR30176:SF3">
    <property type="entry name" value="FERREDOXIN-TYPE PROTEIN NAPH"/>
    <property type="match status" value="1"/>
</dbReference>
<evidence type="ECO:0000256" key="5">
    <source>
        <dbReference type="ARBA" id="ARBA00023004"/>
    </source>
</evidence>
<evidence type="ECO:0000256" key="7">
    <source>
        <dbReference type="SAM" id="Phobius"/>
    </source>
</evidence>
<dbReference type="GO" id="GO:0046872">
    <property type="term" value="F:metal ion binding"/>
    <property type="evidence" value="ECO:0007669"/>
    <property type="project" value="UniProtKB-KW"/>
</dbReference>
<evidence type="ECO:0000256" key="4">
    <source>
        <dbReference type="ARBA" id="ARBA00022982"/>
    </source>
</evidence>
<dbReference type="AlphaFoldDB" id="A0A3Q9JJP0"/>
<feature type="transmembrane region" description="Helical" evidence="7">
    <location>
        <begin position="361"/>
        <end position="382"/>
    </location>
</feature>
<dbReference type="GO" id="GO:0051539">
    <property type="term" value="F:4 iron, 4 sulfur cluster binding"/>
    <property type="evidence" value="ECO:0007669"/>
    <property type="project" value="UniProtKB-KW"/>
</dbReference>
<feature type="transmembrane region" description="Helical" evidence="7">
    <location>
        <begin position="471"/>
        <end position="489"/>
    </location>
</feature>
<evidence type="ECO:0000259" key="8">
    <source>
        <dbReference type="Pfam" id="PF12801"/>
    </source>
</evidence>
<keyword evidence="7" id="KW-1133">Transmembrane helix</keyword>
<proteinExistence type="predicted"/>
<keyword evidence="7" id="KW-0812">Transmembrane</keyword>
<dbReference type="Pfam" id="PF12801">
    <property type="entry name" value="Fer4_5"/>
    <property type="match status" value="2"/>
</dbReference>
<feature type="transmembrane region" description="Helical" evidence="7">
    <location>
        <begin position="63"/>
        <end position="89"/>
    </location>
</feature>
<feature type="transmembrane region" description="Helical" evidence="7">
    <location>
        <begin position="257"/>
        <end position="276"/>
    </location>
</feature>
<evidence type="ECO:0000256" key="6">
    <source>
        <dbReference type="ARBA" id="ARBA00023014"/>
    </source>
</evidence>
<name>A0A3Q9JJP0_9GAMM</name>
<keyword evidence="6" id="KW-0411">Iron-sulfur</keyword>
<keyword evidence="4" id="KW-0249">Electron transport</keyword>
<evidence type="ECO:0000256" key="2">
    <source>
        <dbReference type="ARBA" id="ARBA00022485"/>
    </source>
</evidence>
<organism evidence="9 10">
    <name type="scientific">Entomomonas moraniae</name>
    <dbReference type="NCBI Taxonomy" id="2213226"/>
    <lineage>
        <taxon>Bacteria</taxon>
        <taxon>Pseudomonadati</taxon>
        <taxon>Pseudomonadota</taxon>
        <taxon>Gammaproteobacteria</taxon>
        <taxon>Pseudomonadales</taxon>
        <taxon>Pseudomonadaceae</taxon>
        <taxon>Entomomonas</taxon>
    </lineage>
</organism>
<keyword evidence="1" id="KW-0813">Transport</keyword>